<dbReference type="SUPFAM" id="SSF55729">
    <property type="entry name" value="Acyl-CoA N-acyltransferases (Nat)"/>
    <property type="match status" value="1"/>
</dbReference>
<evidence type="ECO:0000259" key="1">
    <source>
        <dbReference type="PROSITE" id="PS51186"/>
    </source>
</evidence>
<evidence type="ECO:0000313" key="3">
    <source>
        <dbReference type="Proteomes" id="UP001631949"/>
    </source>
</evidence>
<organism evidence="2 3">
    <name type="scientific">Peptococcus simiae</name>
    <dbReference type="NCBI Taxonomy" id="1643805"/>
    <lineage>
        <taxon>Bacteria</taxon>
        <taxon>Bacillati</taxon>
        <taxon>Bacillota</taxon>
        <taxon>Clostridia</taxon>
        <taxon>Eubacteriales</taxon>
        <taxon>Peptococcaceae</taxon>
        <taxon>Peptococcus</taxon>
    </lineage>
</organism>
<comment type="caution">
    <text evidence="2">The sequence shown here is derived from an EMBL/GenBank/DDBJ whole genome shotgun (WGS) entry which is preliminary data.</text>
</comment>
<protein>
    <submittedName>
        <fullName evidence="2">GNAT family N-acetyltransferase</fullName>
        <ecNumber evidence="2">2.3.1.-</ecNumber>
    </submittedName>
</protein>
<dbReference type="Gene3D" id="3.40.630.30">
    <property type="match status" value="1"/>
</dbReference>
<dbReference type="EMBL" id="JBJUVG010000004">
    <property type="protein sequence ID" value="MFM9413609.1"/>
    <property type="molecule type" value="Genomic_DNA"/>
</dbReference>
<proteinExistence type="predicted"/>
<feature type="domain" description="N-acetyltransferase" evidence="1">
    <location>
        <begin position="1"/>
        <end position="159"/>
    </location>
</feature>
<dbReference type="Proteomes" id="UP001631949">
    <property type="component" value="Unassembled WGS sequence"/>
</dbReference>
<reference evidence="2 3" key="1">
    <citation type="journal article" date="2016" name="Int. J. Syst. Evol. Microbiol.">
        <title>Peptococcus simiae sp. nov., isolated from rhesus macaque faeces and emended description of the genus Peptococcus.</title>
        <authorList>
            <person name="Shkoporov A.N."/>
            <person name="Efimov B.A."/>
            <person name="Kondova I."/>
            <person name="Ouwerling B."/>
            <person name="Chaplin A.V."/>
            <person name="Shcherbakova V.A."/>
            <person name="Langermans J.A.M."/>
        </authorList>
    </citation>
    <scope>NUCLEOTIDE SEQUENCE [LARGE SCALE GENOMIC DNA]</scope>
    <source>
        <strain evidence="2 3">M108</strain>
    </source>
</reference>
<dbReference type="RefSeq" id="WP_408977225.1">
    <property type="nucleotide sequence ID" value="NZ_JBJUVG010000004.1"/>
</dbReference>
<name>A0ABW9H0K4_9FIRM</name>
<dbReference type="PROSITE" id="PS51186">
    <property type="entry name" value="GNAT"/>
    <property type="match status" value="1"/>
</dbReference>
<evidence type="ECO:0000313" key="2">
    <source>
        <dbReference type="EMBL" id="MFM9413609.1"/>
    </source>
</evidence>
<keyword evidence="3" id="KW-1185">Reference proteome</keyword>
<dbReference type="GO" id="GO:0016746">
    <property type="term" value="F:acyltransferase activity"/>
    <property type="evidence" value="ECO:0007669"/>
    <property type="project" value="UniProtKB-KW"/>
</dbReference>
<accession>A0ABW9H0K4</accession>
<keyword evidence="2" id="KW-0808">Transferase</keyword>
<dbReference type="EC" id="2.3.1.-" evidence="2"/>
<dbReference type="InterPro" id="IPR016181">
    <property type="entry name" value="Acyl_CoA_acyltransferase"/>
</dbReference>
<keyword evidence="2" id="KW-0012">Acyltransferase</keyword>
<dbReference type="InterPro" id="IPR000182">
    <property type="entry name" value="GNAT_dom"/>
</dbReference>
<dbReference type="Pfam" id="PF00583">
    <property type="entry name" value="Acetyltransf_1"/>
    <property type="match status" value="1"/>
</dbReference>
<sequence>MVSLQWSRQVLAEEAFAQLYTDHMQADFPACELKPFKHLLALQATGNYGAYTFGQAADMRAYACLYADREAALLDYFAVARGYRSEGWGSRALEALLDQGLPSGGLILECDDPAFAKTDAERRIRERRIQFYERLGFSDSGVRATVFTAPFWVMARGQVEDARAALKHVYDVFVPDEKLYAKYIHIH</sequence>
<gene>
    <name evidence="2" type="ORF">ACKQTC_04435</name>
</gene>